<name>A0A915PXS7_9BILA</name>
<dbReference type="Pfam" id="PF04814">
    <property type="entry name" value="HNF-1_N"/>
    <property type="match status" value="1"/>
</dbReference>
<feature type="domain" description="Homeobox" evidence="5">
    <location>
        <begin position="205"/>
        <end position="282"/>
    </location>
</feature>
<feature type="compositionally biased region" description="Polar residues" evidence="4">
    <location>
        <begin position="417"/>
        <end position="427"/>
    </location>
</feature>
<evidence type="ECO:0000259" key="6">
    <source>
        <dbReference type="PROSITE" id="PS51936"/>
    </source>
</evidence>
<evidence type="ECO:0000256" key="4">
    <source>
        <dbReference type="SAM" id="MobiDB-lite"/>
    </source>
</evidence>
<dbReference type="GO" id="GO:0003691">
    <property type="term" value="F:double-stranded telomeric DNA binding"/>
    <property type="evidence" value="ECO:0007669"/>
    <property type="project" value="InterPro"/>
</dbReference>
<feature type="region of interest" description="Disordered" evidence="4">
    <location>
        <begin position="282"/>
        <end position="317"/>
    </location>
</feature>
<evidence type="ECO:0000313" key="8">
    <source>
        <dbReference type="WBParaSite" id="sdigi.contig43.g2733.t1"/>
    </source>
</evidence>
<proteinExistence type="predicted"/>
<evidence type="ECO:0000256" key="3">
    <source>
        <dbReference type="RuleBase" id="RU000682"/>
    </source>
</evidence>
<keyword evidence="2 3" id="KW-0238">DNA-binding</keyword>
<keyword evidence="7" id="KW-1185">Reference proteome</keyword>
<feature type="compositionally biased region" description="Low complexity" evidence="4">
    <location>
        <begin position="23"/>
        <end position="33"/>
    </location>
</feature>
<keyword evidence="2 3" id="KW-0539">Nucleus</keyword>
<dbReference type="FunFam" id="1.10.10.60:FF:000550">
    <property type="entry name" value="Homeobox domaincontaining protein"/>
    <property type="match status" value="1"/>
</dbReference>
<feature type="region of interest" description="Disordered" evidence="4">
    <location>
        <begin position="21"/>
        <end position="58"/>
    </location>
</feature>
<accession>A0A915PXS7</accession>
<dbReference type="GO" id="GO:0005634">
    <property type="term" value="C:nucleus"/>
    <property type="evidence" value="ECO:0007669"/>
    <property type="project" value="UniProtKB-SubCell"/>
</dbReference>
<reference evidence="8" key="1">
    <citation type="submission" date="2022-11" db="UniProtKB">
        <authorList>
            <consortium name="WormBaseParasite"/>
        </authorList>
    </citation>
    <scope>IDENTIFICATION</scope>
</reference>
<feature type="DNA-binding region" description="Homeobox" evidence="2">
    <location>
        <begin position="207"/>
        <end position="283"/>
    </location>
</feature>
<dbReference type="SUPFAM" id="SSF46689">
    <property type="entry name" value="Homeodomain-like"/>
    <property type="match status" value="1"/>
</dbReference>
<evidence type="ECO:0000256" key="2">
    <source>
        <dbReference type="PROSITE-ProRule" id="PRU00108"/>
    </source>
</evidence>
<comment type="subcellular location">
    <subcellularLocation>
        <location evidence="1 2 3">Nucleus</location>
    </subcellularLocation>
</comment>
<dbReference type="PROSITE" id="PS51936">
    <property type="entry name" value="POU_4"/>
    <property type="match status" value="1"/>
</dbReference>
<organism evidence="7 8">
    <name type="scientific">Setaria digitata</name>
    <dbReference type="NCBI Taxonomy" id="48799"/>
    <lineage>
        <taxon>Eukaryota</taxon>
        <taxon>Metazoa</taxon>
        <taxon>Ecdysozoa</taxon>
        <taxon>Nematoda</taxon>
        <taxon>Chromadorea</taxon>
        <taxon>Rhabditida</taxon>
        <taxon>Spirurina</taxon>
        <taxon>Spiruromorpha</taxon>
        <taxon>Filarioidea</taxon>
        <taxon>Setariidae</taxon>
        <taxon>Setaria</taxon>
    </lineage>
</organism>
<dbReference type="Proteomes" id="UP000887581">
    <property type="component" value="Unplaced"/>
</dbReference>
<dbReference type="AlphaFoldDB" id="A0A915PXS7"/>
<dbReference type="Gene3D" id="1.10.260.40">
    <property type="entry name" value="lambda repressor-like DNA-binding domains"/>
    <property type="match status" value="1"/>
</dbReference>
<dbReference type="SMART" id="SM00389">
    <property type="entry name" value="HOX"/>
    <property type="match status" value="1"/>
</dbReference>
<evidence type="ECO:0000259" key="5">
    <source>
        <dbReference type="PROSITE" id="PS50071"/>
    </source>
</evidence>
<dbReference type="InterPro" id="IPR044869">
    <property type="entry name" value="HNF-1_POU"/>
</dbReference>
<dbReference type="InterPro" id="IPR040363">
    <property type="entry name" value="HMBOX1"/>
</dbReference>
<evidence type="ECO:0000256" key="1">
    <source>
        <dbReference type="ARBA" id="ARBA00004123"/>
    </source>
</evidence>
<dbReference type="SUPFAM" id="SSF47413">
    <property type="entry name" value="lambda repressor-like DNA-binding domains"/>
    <property type="match status" value="1"/>
</dbReference>
<sequence>MYRELIPTCWTGGAPVPVTINASSSPSLPTTSPDRCTVQNPLPLSTAAGGTTPTGANDAATSTVAAAAAPIPPNCLLGQYNFEGSSPSNCRPIRSQRTPMREITTLDDPNELDEFMQQGEEACILDMKKFITQFSLRQTTVAMMTGVSQPYISKLLNGNHRELSLRCRKNIYSWYLNCRRHPEKLSSFLADPSTRLETNGDGELIPQRRERYVFRPILIRILEGFFAQTPFPDLNRRIEIATACNQALQIDKKGVGLMPKEVVSPQVVANWFANKRKELRRRSNDECNEANNTNLSQVSSPDAISSPSPTASVSNTSMETDRLGLDDRVIASVATSSVPISVPAVRPGNSPIGVETSLFPSLTHQQQTTLVQTLTNPSNFCPKQDPESPISAALPIASTNCANLDDTGRDSVDPANHQAQQPSDGSASSASQCLAEIQCQLDLVNNSVLALVNPYNNQIHNSVIKVEQTAE</sequence>
<dbReference type="FunFam" id="1.10.260.40:FF:000044">
    <property type="entry name" value="Homeobox domain-containing protein"/>
    <property type="match status" value="1"/>
</dbReference>
<evidence type="ECO:0000313" key="7">
    <source>
        <dbReference type="Proteomes" id="UP000887581"/>
    </source>
</evidence>
<feature type="region of interest" description="Disordered" evidence="4">
    <location>
        <begin position="401"/>
        <end position="427"/>
    </location>
</feature>
<dbReference type="PROSITE" id="PS50071">
    <property type="entry name" value="HOMEOBOX_2"/>
    <property type="match status" value="1"/>
</dbReference>
<dbReference type="InterPro" id="IPR001356">
    <property type="entry name" value="HD"/>
</dbReference>
<dbReference type="CDD" id="cd00086">
    <property type="entry name" value="homeodomain"/>
    <property type="match status" value="1"/>
</dbReference>
<dbReference type="WBParaSite" id="sdigi.contig43.g2733.t1">
    <property type="protein sequence ID" value="sdigi.contig43.g2733.t1"/>
    <property type="gene ID" value="sdigi.contig43.g2733"/>
</dbReference>
<dbReference type="PANTHER" id="PTHR14618">
    <property type="entry name" value="HOMEODOX-CONTAINING PROTEIN 1 HMBOX1"/>
    <property type="match status" value="1"/>
</dbReference>
<protein>
    <submittedName>
        <fullName evidence="8">Homeobox domain-containing protein</fullName>
    </submittedName>
</protein>
<dbReference type="Gene3D" id="1.10.10.60">
    <property type="entry name" value="Homeodomain-like"/>
    <property type="match status" value="1"/>
</dbReference>
<dbReference type="GO" id="GO:0045893">
    <property type="term" value="P:positive regulation of DNA-templated transcription"/>
    <property type="evidence" value="ECO:0007669"/>
    <property type="project" value="InterPro"/>
</dbReference>
<feature type="compositionally biased region" description="Polar residues" evidence="4">
    <location>
        <begin position="289"/>
        <end position="317"/>
    </location>
</feature>
<feature type="compositionally biased region" description="Low complexity" evidence="4">
    <location>
        <begin position="46"/>
        <end position="58"/>
    </location>
</feature>
<dbReference type="InterPro" id="IPR009057">
    <property type="entry name" value="Homeodomain-like_sf"/>
</dbReference>
<dbReference type="Pfam" id="PF00046">
    <property type="entry name" value="Homeodomain"/>
    <property type="match status" value="1"/>
</dbReference>
<feature type="domain" description="POU-specific atypical" evidence="6">
    <location>
        <begin position="95"/>
        <end position="191"/>
    </location>
</feature>
<dbReference type="PANTHER" id="PTHR14618:SF0">
    <property type="entry name" value="HOMEOBOX-CONTAINING PROTEIN 1"/>
    <property type="match status" value="1"/>
</dbReference>
<dbReference type="InterPro" id="IPR010982">
    <property type="entry name" value="Lambda_DNA-bd_dom_sf"/>
</dbReference>
<keyword evidence="2 3" id="KW-0371">Homeobox</keyword>
<dbReference type="InterPro" id="IPR006899">
    <property type="entry name" value="HNF-1_N"/>
</dbReference>